<evidence type="ECO:0000259" key="10">
    <source>
        <dbReference type="PROSITE" id="PS50109"/>
    </source>
</evidence>
<evidence type="ECO:0000256" key="5">
    <source>
        <dbReference type="ARBA" id="ARBA00022679"/>
    </source>
</evidence>
<dbReference type="InterPro" id="IPR003661">
    <property type="entry name" value="HisK_dim/P_dom"/>
</dbReference>
<keyword evidence="6" id="KW-0418">Kinase</keyword>
<feature type="transmembrane region" description="Helical" evidence="9">
    <location>
        <begin position="20"/>
        <end position="41"/>
    </location>
</feature>
<feature type="domain" description="PAS" evidence="11">
    <location>
        <begin position="370"/>
        <end position="417"/>
    </location>
</feature>
<dbReference type="SUPFAM" id="SSF55874">
    <property type="entry name" value="ATPase domain of HSP90 chaperone/DNA topoisomerase II/histidine kinase"/>
    <property type="match status" value="1"/>
</dbReference>
<dbReference type="Gene3D" id="1.10.287.130">
    <property type="match status" value="1"/>
</dbReference>
<feature type="coiled-coil region" evidence="7">
    <location>
        <begin position="482"/>
        <end position="541"/>
    </location>
</feature>
<keyword evidence="15" id="KW-1185">Reference proteome</keyword>
<evidence type="ECO:0000259" key="12">
    <source>
        <dbReference type="PROSITE" id="PS50113"/>
    </source>
</evidence>
<evidence type="ECO:0000256" key="8">
    <source>
        <dbReference type="SAM" id="MobiDB-lite"/>
    </source>
</evidence>
<dbReference type="SUPFAM" id="SSF47384">
    <property type="entry name" value="Homodimeric domain of signal transducing histidine kinase"/>
    <property type="match status" value="1"/>
</dbReference>
<dbReference type="CDD" id="cd00130">
    <property type="entry name" value="PAS"/>
    <property type="match status" value="1"/>
</dbReference>
<sequence>MSAPVWTRLWTRLSLPRLMLIVFIAVALASAAVVTALMLVWRLPQLRLNEQEAIERQADDIATLLQSELRTIEQVAATLAALLVERPQQERQRVQLPFFEHGLPLAEAIILTDANGVVQDYLLFQDPRARRHHDLYLERGFDFSQTEALRRTLPTRQAAWSDLYLSPLTQKPVIAYSLPSGGGWLVIELGLQHLSAFERHRQRDAQHGGAQLLLVTDVTGLTIESPRPQDRLQRKTFFSLETLQRIQSTGAWYGTLDYHGQRYIGQALRLPNPQWILFLGNRYDIAEEPVRAAWLIFGLTILAGTATGLLLMTWAARKMGRELHDLIDVAQSIAQGRYERRRDLLRRQASRDVAQLDQAIADMAAQIEKREERLRGIIETTPRVLIQVYDAQGRVLDWNPATERLLGIPKAQALQRTPRELYYGEAQHQAFMELLAQLDASGGYAGPFESQLTDAQGRTLWVLSTLFAIPGDGDSRHWFVCMDVDITAQKQLEEQLRALNRELEHKVQERTQHLELTNRELQQTLHELRAAQQQLVQSEKLAALGSLVAGVAHELNTPIGNARMALSTLLEHLRAFEAKLQQGLRRSDLQTLLEQTRTGSSIAEHNLQRAAELVTSFKQVAVDQTSSQRRRFTLDEVVQEILLTLHPQLKHAPVEVAVHVPSGIELDSYPGPLGQVLTNLIQNALLHGLEGLPHGRIAIEAGADATHWWLRVSDDGRGMTEEVRRRIFEPFFTTKLGQGGSGLGMHIVHNIVERVLGGSIEVDSALGQGARFTVRAPRVAPTEADHAAPAPQALAGRPHPR</sequence>
<evidence type="ECO:0000259" key="11">
    <source>
        <dbReference type="PROSITE" id="PS50112"/>
    </source>
</evidence>
<evidence type="ECO:0000256" key="7">
    <source>
        <dbReference type="SAM" id="Coils"/>
    </source>
</evidence>
<feature type="transmembrane region" description="Helical" evidence="9">
    <location>
        <begin position="292"/>
        <end position="316"/>
    </location>
</feature>
<dbReference type="InterPro" id="IPR004358">
    <property type="entry name" value="Sig_transdc_His_kin-like_C"/>
</dbReference>
<feature type="compositionally biased region" description="Low complexity" evidence="8">
    <location>
        <begin position="787"/>
        <end position="801"/>
    </location>
</feature>
<keyword evidence="7" id="KW-0175">Coiled coil</keyword>
<dbReference type="CDD" id="cd00082">
    <property type="entry name" value="HisKA"/>
    <property type="match status" value="1"/>
</dbReference>
<dbReference type="Gene3D" id="6.10.340.10">
    <property type="match status" value="1"/>
</dbReference>
<feature type="domain" description="Histidine kinase" evidence="10">
    <location>
        <begin position="550"/>
        <end position="780"/>
    </location>
</feature>
<proteinExistence type="predicted"/>
<evidence type="ECO:0000259" key="13">
    <source>
        <dbReference type="PROSITE" id="PS50885"/>
    </source>
</evidence>
<keyword evidence="5 14" id="KW-0808">Transferase</keyword>
<dbReference type="SMART" id="SM00387">
    <property type="entry name" value="HATPase_c"/>
    <property type="match status" value="1"/>
</dbReference>
<dbReference type="PANTHER" id="PTHR43065:SF42">
    <property type="entry name" value="TWO-COMPONENT SENSOR PPRA"/>
    <property type="match status" value="1"/>
</dbReference>
<comment type="caution">
    <text evidence="14">The sequence shown here is derived from an EMBL/GenBank/DDBJ whole genome shotgun (WGS) entry which is preliminary data.</text>
</comment>
<dbReference type="PROSITE" id="PS50113">
    <property type="entry name" value="PAC"/>
    <property type="match status" value="1"/>
</dbReference>
<evidence type="ECO:0000313" key="15">
    <source>
        <dbReference type="Proteomes" id="UP000315736"/>
    </source>
</evidence>
<feature type="coiled-coil region" evidence="7">
    <location>
        <begin position="346"/>
        <end position="373"/>
    </location>
</feature>
<protein>
    <recommendedName>
        <fullName evidence="3">histidine kinase</fullName>
        <ecNumber evidence="3">2.7.13.3</ecNumber>
    </recommendedName>
</protein>
<keyword evidence="9" id="KW-0812">Transmembrane</keyword>
<feature type="domain" description="HAMP" evidence="13">
    <location>
        <begin position="317"/>
        <end position="372"/>
    </location>
</feature>
<dbReference type="PROSITE" id="PS50885">
    <property type="entry name" value="HAMP"/>
    <property type="match status" value="1"/>
</dbReference>
<dbReference type="EMBL" id="VJNB01000001">
    <property type="protein sequence ID" value="TSE21489.1"/>
    <property type="molecule type" value="Genomic_DNA"/>
</dbReference>
<dbReference type="InterPro" id="IPR036890">
    <property type="entry name" value="HATPase_C_sf"/>
</dbReference>
<dbReference type="Proteomes" id="UP000315736">
    <property type="component" value="Unassembled WGS sequence"/>
</dbReference>
<dbReference type="SUPFAM" id="SSF55785">
    <property type="entry name" value="PYP-like sensor domain (PAS domain)"/>
    <property type="match status" value="1"/>
</dbReference>
<evidence type="ECO:0000256" key="4">
    <source>
        <dbReference type="ARBA" id="ARBA00022553"/>
    </source>
</evidence>
<dbReference type="InterPro" id="IPR003660">
    <property type="entry name" value="HAMP_dom"/>
</dbReference>
<dbReference type="Gene3D" id="3.30.450.20">
    <property type="entry name" value="PAS domain"/>
    <property type="match status" value="2"/>
</dbReference>
<dbReference type="InterPro" id="IPR000014">
    <property type="entry name" value="PAS"/>
</dbReference>
<dbReference type="InterPro" id="IPR000700">
    <property type="entry name" value="PAS-assoc_C"/>
</dbReference>
<keyword evidence="9" id="KW-0472">Membrane</keyword>
<evidence type="ECO:0000256" key="6">
    <source>
        <dbReference type="ARBA" id="ARBA00022777"/>
    </source>
</evidence>
<dbReference type="PRINTS" id="PR00344">
    <property type="entry name" value="BCTRLSENSOR"/>
</dbReference>
<comment type="subcellular location">
    <subcellularLocation>
        <location evidence="2">Membrane</location>
    </subcellularLocation>
</comment>
<keyword evidence="4" id="KW-0597">Phosphoprotein</keyword>
<dbReference type="PROSITE" id="PS50109">
    <property type="entry name" value="HIS_KIN"/>
    <property type="match status" value="1"/>
</dbReference>
<name>A0A554WD41_9BURK</name>
<dbReference type="CDD" id="cd00075">
    <property type="entry name" value="HATPase"/>
    <property type="match status" value="1"/>
</dbReference>
<dbReference type="AlphaFoldDB" id="A0A554WD41"/>
<evidence type="ECO:0000256" key="9">
    <source>
        <dbReference type="SAM" id="Phobius"/>
    </source>
</evidence>
<dbReference type="GO" id="GO:0000155">
    <property type="term" value="F:phosphorelay sensor kinase activity"/>
    <property type="evidence" value="ECO:0007669"/>
    <property type="project" value="InterPro"/>
</dbReference>
<evidence type="ECO:0000256" key="1">
    <source>
        <dbReference type="ARBA" id="ARBA00000085"/>
    </source>
</evidence>
<comment type="catalytic activity">
    <reaction evidence="1">
        <text>ATP + protein L-histidine = ADP + protein N-phospho-L-histidine.</text>
        <dbReference type="EC" id="2.7.13.3"/>
    </reaction>
</comment>
<evidence type="ECO:0000256" key="2">
    <source>
        <dbReference type="ARBA" id="ARBA00004370"/>
    </source>
</evidence>
<dbReference type="RefSeq" id="WP_185970008.1">
    <property type="nucleotide sequence ID" value="NZ_VJNB01000001.1"/>
</dbReference>
<organism evidence="14 15">
    <name type="scientific">Tepidimonas alkaliphilus</name>
    <dbReference type="NCBI Taxonomy" id="2588942"/>
    <lineage>
        <taxon>Bacteria</taxon>
        <taxon>Pseudomonadati</taxon>
        <taxon>Pseudomonadota</taxon>
        <taxon>Betaproteobacteria</taxon>
        <taxon>Burkholderiales</taxon>
        <taxon>Tepidimonas</taxon>
    </lineage>
</organism>
<dbReference type="Pfam" id="PF02518">
    <property type="entry name" value="HATPase_c"/>
    <property type="match status" value="1"/>
</dbReference>
<dbReference type="InterPro" id="IPR003594">
    <property type="entry name" value="HATPase_dom"/>
</dbReference>
<dbReference type="InterPro" id="IPR036097">
    <property type="entry name" value="HisK_dim/P_sf"/>
</dbReference>
<accession>A0A554WD41</accession>
<gene>
    <name evidence="14" type="primary">dctB</name>
    <name evidence="14" type="ORF">Talka_00164</name>
</gene>
<dbReference type="EC" id="2.7.13.3" evidence="3"/>
<feature type="domain" description="PAC" evidence="12">
    <location>
        <begin position="446"/>
        <end position="498"/>
    </location>
</feature>
<evidence type="ECO:0000256" key="3">
    <source>
        <dbReference type="ARBA" id="ARBA00012438"/>
    </source>
</evidence>
<dbReference type="PANTHER" id="PTHR43065">
    <property type="entry name" value="SENSOR HISTIDINE KINASE"/>
    <property type="match status" value="1"/>
</dbReference>
<dbReference type="NCBIfam" id="TIGR00229">
    <property type="entry name" value="sensory_box"/>
    <property type="match status" value="1"/>
</dbReference>
<dbReference type="Pfam" id="PF13426">
    <property type="entry name" value="PAS_9"/>
    <property type="match status" value="1"/>
</dbReference>
<dbReference type="GO" id="GO:0016020">
    <property type="term" value="C:membrane"/>
    <property type="evidence" value="ECO:0007669"/>
    <property type="project" value="UniProtKB-SubCell"/>
</dbReference>
<feature type="region of interest" description="Disordered" evidence="8">
    <location>
        <begin position="778"/>
        <end position="801"/>
    </location>
</feature>
<keyword evidence="9" id="KW-1133">Transmembrane helix</keyword>
<dbReference type="InterPro" id="IPR005467">
    <property type="entry name" value="His_kinase_dom"/>
</dbReference>
<dbReference type="PROSITE" id="PS50112">
    <property type="entry name" value="PAS"/>
    <property type="match status" value="1"/>
</dbReference>
<dbReference type="SMART" id="SM00091">
    <property type="entry name" value="PAS"/>
    <property type="match status" value="1"/>
</dbReference>
<reference evidence="14 15" key="1">
    <citation type="submission" date="2019-07" db="EMBL/GenBank/DDBJ databases">
        <title>Tepidimonas alkaliphilus YIM 72238 draft genome.</title>
        <authorList>
            <person name="Da Costa M.S."/>
            <person name="Froufe H.J.C."/>
            <person name="Egas C."/>
            <person name="Albuquerque L."/>
        </authorList>
    </citation>
    <scope>NUCLEOTIDE SEQUENCE [LARGE SCALE GENOMIC DNA]</scope>
    <source>
        <strain evidence="14 15">YIM 72238</strain>
    </source>
</reference>
<evidence type="ECO:0000313" key="14">
    <source>
        <dbReference type="EMBL" id="TSE21489.1"/>
    </source>
</evidence>
<dbReference type="Gene3D" id="3.30.565.10">
    <property type="entry name" value="Histidine kinase-like ATPase, C-terminal domain"/>
    <property type="match status" value="1"/>
</dbReference>
<dbReference type="InterPro" id="IPR035965">
    <property type="entry name" value="PAS-like_dom_sf"/>
</dbReference>
<dbReference type="CDD" id="cd18773">
    <property type="entry name" value="PDC1_HK_sensor"/>
    <property type="match status" value="1"/>
</dbReference>